<dbReference type="PROSITE" id="PS50931">
    <property type="entry name" value="HTH_LYSR"/>
    <property type="match status" value="1"/>
</dbReference>
<dbReference type="CDD" id="cd05466">
    <property type="entry name" value="PBP2_LTTR_substrate"/>
    <property type="match status" value="1"/>
</dbReference>
<reference evidence="6" key="1">
    <citation type="submission" date="2024-05" db="EMBL/GenBank/DDBJ databases">
        <title>Isolation and characterization of Sporomusa carbonis sp. nov., a carboxydotrophic hydrogenogen in the genus of Sporomusa isolated from a charcoal burning pile.</title>
        <authorList>
            <person name="Boeer T."/>
            <person name="Rosenbaum F."/>
            <person name="Eysell L."/>
            <person name="Mueller V."/>
            <person name="Daniel R."/>
            <person name="Poehlein A."/>
        </authorList>
    </citation>
    <scope>NUCLEOTIDE SEQUENCE [LARGE SCALE GENOMIC DNA]</scope>
    <source>
        <strain evidence="6">DSM 3132</strain>
    </source>
</reference>
<keyword evidence="3" id="KW-0238">DNA-binding</keyword>
<dbReference type="Proteomes" id="UP000216052">
    <property type="component" value="Chromosome"/>
</dbReference>
<gene>
    <name evidence="6" type="primary">gltC_3</name>
    <name evidence="6" type="ORF">SPACI_021330</name>
</gene>
<evidence type="ECO:0000313" key="7">
    <source>
        <dbReference type="Proteomes" id="UP000216052"/>
    </source>
</evidence>
<protein>
    <submittedName>
        <fullName evidence="6">HTH-type transcriptional regulator GltC</fullName>
    </submittedName>
</protein>
<dbReference type="Gene3D" id="3.40.190.290">
    <property type="match status" value="1"/>
</dbReference>
<dbReference type="InterPro" id="IPR005119">
    <property type="entry name" value="LysR_subst-bd"/>
</dbReference>
<dbReference type="SUPFAM" id="SSF53850">
    <property type="entry name" value="Periplasmic binding protein-like II"/>
    <property type="match status" value="1"/>
</dbReference>
<dbReference type="InterPro" id="IPR036388">
    <property type="entry name" value="WH-like_DNA-bd_sf"/>
</dbReference>
<proteinExistence type="inferred from homology"/>
<feature type="domain" description="HTH lysR-type" evidence="5">
    <location>
        <begin position="1"/>
        <end position="58"/>
    </location>
</feature>
<dbReference type="InterPro" id="IPR036390">
    <property type="entry name" value="WH_DNA-bd_sf"/>
</dbReference>
<dbReference type="PANTHER" id="PTHR30126:SF100">
    <property type="entry name" value="LYSR-FAMILY TRANSCRIPTIONAL REGULATOR"/>
    <property type="match status" value="1"/>
</dbReference>
<evidence type="ECO:0000313" key="6">
    <source>
        <dbReference type="EMBL" id="XFO72087.1"/>
    </source>
</evidence>
<keyword evidence="2" id="KW-0805">Transcription regulation</keyword>
<comment type="similarity">
    <text evidence="1">Belongs to the LysR transcriptional regulatory family.</text>
</comment>
<evidence type="ECO:0000256" key="1">
    <source>
        <dbReference type="ARBA" id="ARBA00009437"/>
    </source>
</evidence>
<name>A0ABZ3J2B8_SPOA4</name>
<evidence type="ECO:0000256" key="2">
    <source>
        <dbReference type="ARBA" id="ARBA00023015"/>
    </source>
</evidence>
<evidence type="ECO:0000256" key="3">
    <source>
        <dbReference type="ARBA" id="ARBA00023125"/>
    </source>
</evidence>
<dbReference type="SUPFAM" id="SSF46785">
    <property type="entry name" value="Winged helix' DNA-binding domain"/>
    <property type="match status" value="1"/>
</dbReference>
<accession>A0ABZ3J2B8</accession>
<organism evidence="6 7">
    <name type="scientific">Sporomusa acidovorans (strain ATCC 49682 / DSM 3132 / Mol)</name>
    <dbReference type="NCBI Taxonomy" id="1123286"/>
    <lineage>
        <taxon>Bacteria</taxon>
        <taxon>Bacillati</taxon>
        <taxon>Bacillota</taxon>
        <taxon>Negativicutes</taxon>
        <taxon>Selenomonadales</taxon>
        <taxon>Sporomusaceae</taxon>
        <taxon>Sporomusa</taxon>
    </lineage>
</organism>
<sequence length="294" mass="32597">MEIRQLLIFVTAAQTLNFTKAAVQLGYTQANITNQIHQLEEELRVKLFERLGKGIRLTNAGRQFQNHAEAILEQCTRAKEELSPNIVKGVLKIGAAETLCVHRLPKILSEYRRRYPQVEIMVQTDSCAQLCYLLRDNCIDIGLALTNTIQQADMVVKTLYEESMAVVASPQHPLAKKQLVKPADLSGECFILTTEGCGYRPIVLAALAAHQVRPGSIMELSSVGAIKECTACGLGITILPEVAVHADLLQNKLTKISWQGTPSDVKTQLLFHKNKWLSPAIEAFLELCTLVDNH</sequence>
<dbReference type="RefSeq" id="WP_093795296.1">
    <property type="nucleotide sequence ID" value="NZ_CP155571.1"/>
</dbReference>
<dbReference type="PANTHER" id="PTHR30126">
    <property type="entry name" value="HTH-TYPE TRANSCRIPTIONAL REGULATOR"/>
    <property type="match status" value="1"/>
</dbReference>
<dbReference type="PRINTS" id="PR00039">
    <property type="entry name" value="HTHLYSR"/>
</dbReference>
<dbReference type="Pfam" id="PF00126">
    <property type="entry name" value="HTH_1"/>
    <property type="match status" value="1"/>
</dbReference>
<evidence type="ECO:0000259" key="5">
    <source>
        <dbReference type="PROSITE" id="PS50931"/>
    </source>
</evidence>
<dbReference type="InterPro" id="IPR000847">
    <property type="entry name" value="LysR_HTH_N"/>
</dbReference>
<dbReference type="Gene3D" id="1.10.10.10">
    <property type="entry name" value="Winged helix-like DNA-binding domain superfamily/Winged helix DNA-binding domain"/>
    <property type="match status" value="1"/>
</dbReference>
<keyword evidence="4" id="KW-0804">Transcription</keyword>
<dbReference type="Pfam" id="PF03466">
    <property type="entry name" value="LysR_substrate"/>
    <property type="match status" value="1"/>
</dbReference>
<dbReference type="EMBL" id="CP155571">
    <property type="protein sequence ID" value="XFO72087.1"/>
    <property type="molecule type" value="Genomic_DNA"/>
</dbReference>
<keyword evidence="7" id="KW-1185">Reference proteome</keyword>
<evidence type="ECO:0000256" key="4">
    <source>
        <dbReference type="ARBA" id="ARBA00023163"/>
    </source>
</evidence>